<keyword evidence="8 9" id="KW-0012">Acyltransferase</keyword>
<dbReference type="GO" id="GO:0005524">
    <property type="term" value="F:ATP binding"/>
    <property type="evidence" value="ECO:0007669"/>
    <property type="project" value="UniProtKB-UniRule"/>
</dbReference>
<evidence type="ECO:0000256" key="2">
    <source>
        <dbReference type="ARBA" id="ARBA00022555"/>
    </source>
</evidence>
<dbReference type="SUPFAM" id="SSF52540">
    <property type="entry name" value="P-loop containing nucleoside triphosphate hydrolases"/>
    <property type="match status" value="1"/>
</dbReference>
<dbReference type="EC" id="2.3.1.193" evidence="9"/>
<dbReference type="Gene3D" id="3.40.50.11040">
    <property type="match status" value="1"/>
</dbReference>
<dbReference type="Pfam" id="PF08351">
    <property type="entry name" value="TmcA_N"/>
    <property type="match status" value="1"/>
</dbReference>
<dbReference type="InterPro" id="IPR038321">
    <property type="entry name" value="TmcA_C_sf"/>
</dbReference>
<evidence type="ECO:0000256" key="7">
    <source>
        <dbReference type="ARBA" id="ARBA00022884"/>
    </source>
</evidence>
<dbReference type="InterPro" id="IPR027417">
    <property type="entry name" value="P-loop_NTPase"/>
</dbReference>
<comment type="catalytic activity">
    <reaction evidence="9">
        <text>cytidine(34) in elongator tRNA(Met) + acetyl-CoA + ATP + H2O = N(4)-acetylcytidine(34) in elongator tRNA(Met) + ADP + phosphate + CoA + H(+)</text>
        <dbReference type="Rhea" id="RHEA:43788"/>
        <dbReference type="Rhea" id="RHEA-COMP:10693"/>
        <dbReference type="Rhea" id="RHEA-COMP:10694"/>
        <dbReference type="ChEBI" id="CHEBI:15377"/>
        <dbReference type="ChEBI" id="CHEBI:15378"/>
        <dbReference type="ChEBI" id="CHEBI:30616"/>
        <dbReference type="ChEBI" id="CHEBI:43474"/>
        <dbReference type="ChEBI" id="CHEBI:57287"/>
        <dbReference type="ChEBI" id="CHEBI:57288"/>
        <dbReference type="ChEBI" id="CHEBI:74900"/>
        <dbReference type="ChEBI" id="CHEBI:82748"/>
        <dbReference type="ChEBI" id="CHEBI:456216"/>
        <dbReference type="EC" id="2.3.1.193"/>
    </reaction>
</comment>
<dbReference type="InterPro" id="IPR032672">
    <property type="entry name" value="TmcA/NAT10/Kre33"/>
</dbReference>
<feature type="domain" description="N-acetyltransferase" evidence="10">
    <location>
        <begin position="459"/>
        <end position="614"/>
    </location>
</feature>
<dbReference type="GO" id="GO:0000049">
    <property type="term" value="F:tRNA binding"/>
    <property type="evidence" value="ECO:0007669"/>
    <property type="project" value="UniProtKB-UniRule"/>
</dbReference>
<keyword evidence="6 9" id="KW-0067">ATP-binding</keyword>
<comment type="function">
    <text evidence="9">Catalyzes the formation of N(4)-acetylcytidine (ac(4)C) at the wobble position of tRNA(Met), by using acetyl-CoA as an acetyl donor and ATP (or GTP).</text>
</comment>
<dbReference type="Gene3D" id="1.20.120.890">
    <property type="entry name" value="tRNA(Met) cytidine acetyltransferase, tail domain"/>
    <property type="match status" value="1"/>
</dbReference>
<dbReference type="InterPro" id="IPR033442">
    <property type="entry name" value="TmcA_tRNA_bind"/>
</dbReference>
<dbReference type="PANTHER" id="PTHR10925:SF5">
    <property type="entry name" value="RNA CYTIDINE ACETYLTRANSFERASE"/>
    <property type="match status" value="1"/>
</dbReference>
<keyword evidence="12" id="KW-1185">Reference proteome</keyword>
<dbReference type="Gene3D" id="3.40.630.30">
    <property type="match status" value="1"/>
</dbReference>
<evidence type="ECO:0000256" key="6">
    <source>
        <dbReference type="ARBA" id="ARBA00022840"/>
    </source>
</evidence>
<organism evidence="11 12">
    <name type="scientific">Alkalimarinus sediminis</name>
    <dbReference type="NCBI Taxonomy" id="1632866"/>
    <lineage>
        <taxon>Bacteria</taxon>
        <taxon>Pseudomonadati</taxon>
        <taxon>Pseudomonadota</taxon>
        <taxon>Gammaproteobacteria</taxon>
        <taxon>Alteromonadales</taxon>
        <taxon>Alteromonadaceae</taxon>
        <taxon>Alkalimarinus</taxon>
    </lineage>
</organism>
<evidence type="ECO:0000313" key="11">
    <source>
        <dbReference type="EMBL" id="UZW73954.1"/>
    </source>
</evidence>
<dbReference type="InterPro" id="IPR016181">
    <property type="entry name" value="Acyl_CoA_acyltransferase"/>
</dbReference>
<evidence type="ECO:0000256" key="1">
    <source>
        <dbReference type="ARBA" id="ARBA00022490"/>
    </source>
</evidence>
<proteinExistence type="inferred from homology"/>
<comment type="similarity">
    <text evidence="9">Belongs to the TmcA family.</text>
</comment>
<reference evidence="11" key="1">
    <citation type="submission" date="2022-07" db="EMBL/GenBank/DDBJ databases">
        <title>Alkalimarinus sp. nov., isolated from gut of a Alitta virens.</title>
        <authorList>
            <person name="Yang A.I."/>
            <person name="Shin N.-R."/>
        </authorList>
    </citation>
    <scope>NUCLEOTIDE SEQUENCE</scope>
    <source>
        <strain evidence="11">FA028</strain>
    </source>
</reference>
<dbReference type="EMBL" id="CP101527">
    <property type="protein sequence ID" value="UZW73954.1"/>
    <property type="molecule type" value="Genomic_DNA"/>
</dbReference>
<dbReference type="GO" id="GO:1990883">
    <property type="term" value="F:18S rRNA cytidine N-acetyltransferase activity"/>
    <property type="evidence" value="ECO:0007669"/>
    <property type="project" value="TreeGrafter"/>
</dbReference>
<dbReference type="HAMAP" id="MF_01886">
    <property type="entry name" value="tRNA_acetyltr_TmcA"/>
    <property type="match status" value="1"/>
</dbReference>
<keyword evidence="4 9" id="KW-0819">tRNA processing</keyword>
<keyword evidence="1 9" id="KW-0963">Cytoplasm</keyword>
<dbReference type="Pfam" id="PF17176">
    <property type="entry name" value="tRNA_bind_3"/>
    <property type="match status" value="1"/>
</dbReference>
<dbReference type="SUPFAM" id="SSF55729">
    <property type="entry name" value="Acyl-CoA N-acyltransferases (Nat)"/>
    <property type="match status" value="1"/>
</dbReference>
<evidence type="ECO:0000313" key="12">
    <source>
        <dbReference type="Proteomes" id="UP001164472"/>
    </source>
</evidence>
<gene>
    <name evidence="9" type="primary">tmcA</name>
    <name evidence="11" type="ORF">NNL22_13065</name>
</gene>
<dbReference type="PANTHER" id="PTHR10925">
    <property type="entry name" value="N-ACETYLTRANSFERASE 10"/>
    <property type="match status" value="1"/>
</dbReference>
<feature type="binding site" evidence="9">
    <location>
        <position position="568"/>
    </location>
    <ligand>
        <name>acetyl-CoA</name>
        <dbReference type="ChEBI" id="CHEBI:57288"/>
    </ligand>
</feature>
<dbReference type="GO" id="GO:0002101">
    <property type="term" value="P:tRNA wobble cytosine modification"/>
    <property type="evidence" value="ECO:0007669"/>
    <property type="project" value="UniProtKB-UniRule"/>
</dbReference>
<sequence>MSKDVLNNARYLAAIVALQLQAENARHRHLVVLSGSRKWAVELAYEVIARLGVMQTLWLTDEPQCSTPEWEVEYSPAKKAIRHLGSERSLIVMDAYAGFHPDAFGAISGTLKAGGVFVLLTPEIDQWADYDDPDYERITSLPFARASLTRRFISHINDSISAAQSVLRISEQRGLCHLQNSLEGSIPSGAMTASEPLQSKGGDSSLTPDQQQAVEAICRVVTGHRRRPLVITSDRGRGKSAALGLAAAKLIKRGLSRIVLTAPLIASVESAFAMLEVQFPQGVRTGLGFSTQSGGDCEVIFIPPDELISATPDAELLLVDEAAAIPTPMLETLLVRYSRVVFASTIHGYEGTGRGFAVRFTKTLDQQTPQWRSVHLSSPIRWAENDPLEACVFDALLLNASPNEPIVSRQIDFTKLKTCWLDQDELLHNQTLLKQVFGLLVLAHYRTSPDDLRMLLDGPSLRVVAQFAGSDLVVVALLVREGGLERELGDAIWQGRRRPRGHLIPQVLSSMGGFHEATDLTGERVMRIAVHPSLHQLGLGAALIEEISRQGEHDGVDYIGSSFGATVELISFWQHVGFSPLRLGLQREAASGTHSLVVMRPISASAIALCKEAEQRFYDQFYFDLSGTFNSLSVDMVLRLLGSLEAEKWLLDKRDIADLVAFTEHFRVYESCSHVVAKLVILAATNNMLDSECTKPEAAVLIRRVVQKQTVSAVVSALHLAGKKELEQLLRSAVCKLFLRYQQPLSFS</sequence>
<dbReference type="KEGG" id="asem:NNL22_13065"/>
<evidence type="ECO:0000256" key="5">
    <source>
        <dbReference type="ARBA" id="ARBA00022741"/>
    </source>
</evidence>
<dbReference type="RefSeq" id="WP_251811415.1">
    <property type="nucleotide sequence ID" value="NZ_CP101527.1"/>
</dbReference>
<dbReference type="InterPro" id="IPR007807">
    <property type="entry name" value="TcmA/NAT10_helicase"/>
</dbReference>
<keyword evidence="5 9" id="KW-0547">Nucleotide-binding</keyword>
<dbReference type="AlphaFoldDB" id="A0A9E8KNR7"/>
<dbReference type="GO" id="GO:0051392">
    <property type="term" value="F:tRNA cytidine N4-acetyltransferase activity"/>
    <property type="evidence" value="ECO:0007669"/>
    <property type="project" value="UniProtKB-UniRule"/>
</dbReference>
<protein>
    <recommendedName>
        <fullName evidence="9">tRNA(Met) cytidine acetyltransferase TmcA</fullName>
        <ecNumber evidence="9">2.3.1.193</ecNumber>
    </recommendedName>
</protein>
<evidence type="ECO:0000256" key="8">
    <source>
        <dbReference type="ARBA" id="ARBA00023315"/>
    </source>
</evidence>
<name>A0A9E8KNR7_9ALTE</name>
<accession>A0A9E8KNR7</accession>
<dbReference type="Pfam" id="PF05127">
    <property type="entry name" value="NAT10_TcmA_helicase"/>
    <property type="match status" value="1"/>
</dbReference>
<dbReference type="InterPro" id="IPR013562">
    <property type="entry name" value="TmcA/NAT10_N"/>
</dbReference>
<feature type="binding site" evidence="9">
    <location>
        <begin position="528"/>
        <end position="530"/>
    </location>
    <ligand>
        <name>acetyl-CoA</name>
        <dbReference type="ChEBI" id="CHEBI:57288"/>
    </ligand>
</feature>
<evidence type="ECO:0000259" key="10">
    <source>
        <dbReference type="PROSITE" id="PS51186"/>
    </source>
</evidence>
<dbReference type="InterPro" id="IPR000182">
    <property type="entry name" value="GNAT_dom"/>
</dbReference>
<feature type="binding site" evidence="9">
    <location>
        <position position="210"/>
    </location>
    <ligand>
        <name>ATP</name>
        <dbReference type="ChEBI" id="CHEBI:30616"/>
    </ligand>
</feature>
<keyword evidence="7 9" id="KW-0694">RNA-binding</keyword>
<dbReference type="Proteomes" id="UP001164472">
    <property type="component" value="Chromosome"/>
</dbReference>
<dbReference type="PROSITE" id="PS51186">
    <property type="entry name" value="GNAT"/>
    <property type="match status" value="1"/>
</dbReference>
<dbReference type="Gene3D" id="3.40.50.300">
    <property type="entry name" value="P-loop containing nucleotide triphosphate hydrolases"/>
    <property type="match status" value="1"/>
</dbReference>
<dbReference type="Pfam" id="PF13718">
    <property type="entry name" value="GNAT_acetyltr_2"/>
    <property type="match status" value="2"/>
</dbReference>
<dbReference type="GO" id="GO:1904812">
    <property type="term" value="P:rRNA acetylation involved in maturation of SSU-rRNA"/>
    <property type="evidence" value="ECO:0007669"/>
    <property type="project" value="TreeGrafter"/>
</dbReference>
<evidence type="ECO:0000256" key="3">
    <source>
        <dbReference type="ARBA" id="ARBA00022679"/>
    </source>
</evidence>
<feature type="binding site" evidence="9">
    <location>
        <position position="381"/>
    </location>
    <ligand>
        <name>ATP</name>
        <dbReference type="ChEBI" id="CHEBI:30616"/>
    </ligand>
</feature>
<comment type="subcellular location">
    <subcellularLocation>
        <location evidence="9">Cytoplasm</location>
    </subcellularLocation>
</comment>
<comment type="caution">
    <text evidence="9">Lacks conserved residue(s) required for the propagation of feature annotation.</text>
</comment>
<dbReference type="InterPro" id="IPR024914">
    <property type="entry name" value="tRNA_acetyltr_TmcA"/>
</dbReference>
<dbReference type="GO" id="GO:0005737">
    <property type="term" value="C:cytoplasm"/>
    <property type="evidence" value="ECO:0007669"/>
    <property type="project" value="UniProtKB-SubCell"/>
</dbReference>
<keyword evidence="2 9" id="KW-0820">tRNA-binding</keyword>
<evidence type="ECO:0000256" key="9">
    <source>
        <dbReference type="HAMAP-Rule" id="MF_01886"/>
    </source>
</evidence>
<dbReference type="GO" id="GO:0051391">
    <property type="term" value="P:tRNA acetylation"/>
    <property type="evidence" value="ECO:0007669"/>
    <property type="project" value="UniProtKB-UniRule"/>
</dbReference>
<evidence type="ECO:0000256" key="4">
    <source>
        <dbReference type="ARBA" id="ARBA00022694"/>
    </source>
</evidence>
<keyword evidence="3 9" id="KW-0808">Transferase</keyword>